<dbReference type="Gene3D" id="3.30.420.10">
    <property type="entry name" value="Ribonuclease H-like superfamily/Ribonuclease H"/>
    <property type="match status" value="1"/>
</dbReference>
<dbReference type="InterPro" id="IPR036397">
    <property type="entry name" value="RNaseH_sf"/>
</dbReference>
<sequence length="269" mass="29853">MTDVQWISSWFSPKKDWLLPKEQWASLCVISAWQIWKARCIMVHQNKLIDPVIVMKQIAELMICYDNTSSSTPRLQKEDQTPTIWIPPCINYVKLNVDIRFLDANTRIGIGFILRDTNGKFAGAESCSSSACSSEEAEAKGIVEALSWALDKSVSNLILETDHLDTANYLNGKDSSVTSRSSTINSASMLFSCFSSVKVLFTGRSGNHAVHLIASKACISSMVPKHYSSPPLILLTQLKDDSLLCNIADEYYPAEPIGNSVIYNSWAFG</sequence>
<dbReference type="Pfam" id="PF13456">
    <property type="entry name" value="RVT_3"/>
    <property type="match status" value="1"/>
</dbReference>
<name>A0A7J6WBM0_THATH</name>
<accession>A0A7J6WBM0</accession>
<comment type="caution">
    <text evidence="2">The sequence shown here is derived from an EMBL/GenBank/DDBJ whole genome shotgun (WGS) entry which is preliminary data.</text>
</comment>
<proteinExistence type="predicted"/>
<evidence type="ECO:0000313" key="3">
    <source>
        <dbReference type="Proteomes" id="UP000554482"/>
    </source>
</evidence>
<dbReference type="SUPFAM" id="SSF53098">
    <property type="entry name" value="Ribonuclease H-like"/>
    <property type="match status" value="1"/>
</dbReference>
<dbReference type="CDD" id="cd06222">
    <property type="entry name" value="RNase_H_like"/>
    <property type="match status" value="1"/>
</dbReference>
<dbReference type="EMBL" id="JABWDY010018855">
    <property type="protein sequence ID" value="KAF5194337.1"/>
    <property type="molecule type" value="Genomic_DNA"/>
</dbReference>
<evidence type="ECO:0000313" key="2">
    <source>
        <dbReference type="EMBL" id="KAF5194337.1"/>
    </source>
</evidence>
<dbReference type="GO" id="GO:0004523">
    <property type="term" value="F:RNA-DNA hybrid ribonuclease activity"/>
    <property type="evidence" value="ECO:0007669"/>
    <property type="project" value="InterPro"/>
</dbReference>
<gene>
    <name evidence="2" type="ORF">FRX31_016079</name>
</gene>
<protein>
    <recommendedName>
        <fullName evidence="1">RNase H type-1 domain-containing protein</fullName>
    </recommendedName>
</protein>
<dbReference type="AlphaFoldDB" id="A0A7J6WBM0"/>
<evidence type="ECO:0000259" key="1">
    <source>
        <dbReference type="Pfam" id="PF13456"/>
    </source>
</evidence>
<dbReference type="PANTHER" id="PTHR47074:SF11">
    <property type="entry name" value="REVERSE TRANSCRIPTASE-LIKE PROTEIN"/>
    <property type="match status" value="1"/>
</dbReference>
<organism evidence="2 3">
    <name type="scientific">Thalictrum thalictroides</name>
    <name type="common">Rue-anemone</name>
    <name type="synonym">Anemone thalictroides</name>
    <dbReference type="NCBI Taxonomy" id="46969"/>
    <lineage>
        <taxon>Eukaryota</taxon>
        <taxon>Viridiplantae</taxon>
        <taxon>Streptophyta</taxon>
        <taxon>Embryophyta</taxon>
        <taxon>Tracheophyta</taxon>
        <taxon>Spermatophyta</taxon>
        <taxon>Magnoliopsida</taxon>
        <taxon>Ranunculales</taxon>
        <taxon>Ranunculaceae</taxon>
        <taxon>Thalictroideae</taxon>
        <taxon>Thalictrum</taxon>
    </lineage>
</organism>
<dbReference type="OrthoDB" id="1717299at2759"/>
<dbReference type="Proteomes" id="UP000554482">
    <property type="component" value="Unassembled WGS sequence"/>
</dbReference>
<dbReference type="InterPro" id="IPR012337">
    <property type="entry name" value="RNaseH-like_sf"/>
</dbReference>
<keyword evidence="3" id="KW-1185">Reference proteome</keyword>
<dbReference type="PANTHER" id="PTHR47074">
    <property type="entry name" value="BNAC02G40300D PROTEIN"/>
    <property type="match status" value="1"/>
</dbReference>
<reference evidence="2 3" key="1">
    <citation type="submission" date="2020-06" db="EMBL/GenBank/DDBJ databases">
        <title>Transcriptomic and genomic resources for Thalictrum thalictroides and T. hernandezii: Facilitating candidate gene discovery in an emerging model plant lineage.</title>
        <authorList>
            <person name="Arias T."/>
            <person name="Riano-Pachon D.M."/>
            <person name="Di Stilio V.S."/>
        </authorList>
    </citation>
    <scope>NUCLEOTIDE SEQUENCE [LARGE SCALE GENOMIC DNA]</scope>
    <source>
        <strain evidence="3">cv. WT478/WT964</strain>
        <tissue evidence="2">Leaves</tissue>
    </source>
</reference>
<dbReference type="InterPro" id="IPR044730">
    <property type="entry name" value="RNase_H-like_dom_plant"/>
</dbReference>
<dbReference type="InterPro" id="IPR002156">
    <property type="entry name" value="RNaseH_domain"/>
</dbReference>
<feature type="domain" description="RNase H type-1" evidence="1">
    <location>
        <begin position="102"/>
        <end position="217"/>
    </location>
</feature>
<dbReference type="InterPro" id="IPR052929">
    <property type="entry name" value="RNase_H-like_EbsB-rel"/>
</dbReference>
<dbReference type="GO" id="GO:0003676">
    <property type="term" value="F:nucleic acid binding"/>
    <property type="evidence" value="ECO:0007669"/>
    <property type="project" value="InterPro"/>
</dbReference>